<name>A0A1G6XJY8_9GAMM</name>
<feature type="domain" description="Aspartate/glutamate/uridylate kinase" evidence="14">
    <location>
        <begin position="41"/>
        <end position="321"/>
    </location>
</feature>
<evidence type="ECO:0000256" key="13">
    <source>
        <dbReference type="SAM" id="MobiDB-lite"/>
    </source>
</evidence>
<dbReference type="Gene3D" id="3.20.20.10">
    <property type="entry name" value="Alanine racemase"/>
    <property type="match status" value="1"/>
</dbReference>
<dbReference type="InterPro" id="IPR002986">
    <property type="entry name" value="DAP_deCOOHase_LysA"/>
</dbReference>
<dbReference type="SUPFAM" id="SSF51419">
    <property type="entry name" value="PLP-binding barrel"/>
    <property type="match status" value="1"/>
</dbReference>
<dbReference type="InterPro" id="IPR011246">
    <property type="entry name" value="DAP_dec_asp_kin"/>
</dbReference>
<dbReference type="GO" id="GO:0009088">
    <property type="term" value="P:threonine biosynthetic process"/>
    <property type="evidence" value="ECO:0007669"/>
    <property type="project" value="UniProtKB-UniPathway"/>
</dbReference>
<evidence type="ECO:0000313" key="16">
    <source>
        <dbReference type="EMBL" id="SDD78499.1"/>
    </source>
</evidence>
<reference evidence="16 17" key="1">
    <citation type="submission" date="2016-10" db="EMBL/GenBank/DDBJ databases">
        <authorList>
            <person name="de Groot N.N."/>
        </authorList>
    </citation>
    <scope>NUCLEOTIDE SEQUENCE [LARGE SCALE GENOMIC DNA]</scope>
    <source>
        <strain evidence="16 17">DSM 16957</strain>
    </source>
</reference>
<evidence type="ECO:0000256" key="10">
    <source>
        <dbReference type="NCBIfam" id="TIGR01048"/>
    </source>
</evidence>
<evidence type="ECO:0000256" key="6">
    <source>
        <dbReference type="ARBA" id="ARBA00022793"/>
    </source>
</evidence>
<dbReference type="InterPro" id="IPR000183">
    <property type="entry name" value="Orn/DAP/Arg_de-COase"/>
</dbReference>
<evidence type="ECO:0000256" key="8">
    <source>
        <dbReference type="ARBA" id="ARBA00022898"/>
    </source>
</evidence>
<feature type="modified residue" description="N6-(pyridoxal phosphate)lysine" evidence="11">
    <location>
        <position position="568"/>
    </location>
</feature>
<dbReference type="PIRSF" id="PIRSF036459">
    <property type="entry name" value="DAP_dec_asp_kin"/>
    <property type="match status" value="1"/>
</dbReference>
<evidence type="ECO:0000256" key="1">
    <source>
        <dbReference type="ARBA" id="ARBA00001933"/>
    </source>
</evidence>
<dbReference type="GO" id="GO:0009089">
    <property type="term" value="P:lysine biosynthetic process via diaminopimelate"/>
    <property type="evidence" value="ECO:0007669"/>
    <property type="project" value="UniProtKB-UniRule"/>
</dbReference>
<evidence type="ECO:0000259" key="15">
    <source>
        <dbReference type="Pfam" id="PF02784"/>
    </source>
</evidence>
<evidence type="ECO:0000256" key="9">
    <source>
        <dbReference type="ARBA" id="ARBA00023239"/>
    </source>
</evidence>
<comment type="pathway">
    <text evidence="12">Amino-acid biosynthesis; L-threonine biosynthesis; L-threonine from L-aspartate: step 1/5.</text>
</comment>
<keyword evidence="8 11" id="KW-0663">Pyridoxal phosphate</keyword>
<dbReference type="InterPro" id="IPR022653">
    <property type="entry name" value="De-COase2_pyr-phos_BS"/>
</dbReference>
<dbReference type="AlphaFoldDB" id="A0A1G6XJY8"/>
<dbReference type="NCBIfam" id="TIGR00657">
    <property type="entry name" value="asp_kinases"/>
    <property type="match status" value="1"/>
</dbReference>
<evidence type="ECO:0000256" key="5">
    <source>
        <dbReference type="ARBA" id="ARBA00022777"/>
    </source>
</evidence>
<dbReference type="Gene3D" id="1.20.120.1320">
    <property type="entry name" value="Aspartokinase, catalytic domain"/>
    <property type="match status" value="1"/>
</dbReference>
<dbReference type="PROSITE" id="PS00878">
    <property type="entry name" value="ODR_DC_2_1"/>
    <property type="match status" value="1"/>
</dbReference>
<evidence type="ECO:0000259" key="14">
    <source>
        <dbReference type="Pfam" id="PF00696"/>
    </source>
</evidence>
<dbReference type="NCBIfam" id="TIGR01048">
    <property type="entry name" value="lysA"/>
    <property type="match status" value="1"/>
</dbReference>
<dbReference type="GO" id="GO:0005524">
    <property type="term" value="F:ATP binding"/>
    <property type="evidence" value="ECO:0007669"/>
    <property type="project" value="UniProtKB-KW"/>
</dbReference>
<dbReference type="InterPro" id="IPR009006">
    <property type="entry name" value="Ala_racemase/Decarboxylase_C"/>
</dbReference>
<dbReference type="Proteomes" id="UP000199603">
    <property type="component" value="Unassembled WGS sequence"/>
</dbReference>
<accession>A0A1G6XJY8</accession>
<dbReference type="OrthoDB" id="9802241at2"/>
<dbReference type="UniPathway" id="UPA00034">
    <property type="reaction ID" value="UER00015"/>
</dbReference>
<feature type="compositionally biased region" description="Polar residues" evidence="13">
    <location>
        <begin position="17"/>
        <end position="27"/>
    </location>
</feature>
<keyword evidence="7" id="KW-0067">ATP-binding</keyword>
<dbReference type="Gene3D" id="2.40.37.10">
    <property type="entry name" value="Lyase, Ornithine Decarboxylase, Chain A, domain 1"/>
    <property type="match status" value="1"/>
</dbReference>
<keyword evidence="5 16" id="KW-0418">Kinase</keyword>
<dbReference type="SUPFAM" id="SSF55021">
    <property type="entry name" value="ACT-like"/>
    <property type="match status" value="2"/>
</dbReference>
<dbReference type="GO" id="GO:0004072">
    <property type="term" value="F:aspartate kinase activity"/>
    <property type="evidence" value="ECO:0007669"/>
    <property type="project" value="InterPro"/>
</dbReference>
<dbReference type="PANTHER" id="PTHR43727">
    <property type="entry name" value="DIAMINOPIMELATE DECARBOXYLASE"/>
    <property type="match status" value="1"/>
</dbReference>
<dbReference type="InterPro" id="IPR001341">
    <property type="entry name" value="Asp_kinase"/>
</dbReference>
<evidence type="ECO:0000256" key="11">
    <source>
        <dbReference type="PIRSR" id="PIRSR600183-50"/>
    </source>
</evidence>
<sequence length="896" mass="95832">MAPSLRRAVQTHDAITRNPTLSASVSDPATRPTPAPTASWSVLKFGGTSVSKRSRWDNIGTLAAARRSEGGPVLVVVSAVSGITNALQAIIDAAGDAAKQTEGAEIIVQRHIDFAAELGLDAEAVLGARFAELRALAADPRAAAAEIPWQAELLSLGELMSSALGAAYLRSQGHPIAWVDAREHLRAIELPHQSAWSRHLSVNCHTAPEPGFAERFARQGELLITQGFIARDSAGRTAILGRGGSDTSAAYFGALLKAARVEIWTDVPGMFSANPRQVPQARLLSRLDYEEAQEIATTGAKVLHPRCIGPCRERRVPLWVRDTERPDFPGTLIDAVAADAPPGVKAISSRRGIVLVSMESIGMWQQVGFLADVFERFRAHGLSVDLIGSAESNVTVSLDPSENLVNSNVLDALCADLEPFCRVKVIAPCAAITLVGRGMRSLLHKLSDVLAEFGRERVHLISQSSNDLNLTFVVDEAVAEGMLPKLHGMLIASTAMPVDETAVFGPSWLELSGTEARRSAPWWRARAAELLPRAGDAPRYVYHLPTVRQRARDLAAIACVDRRYYAIKANPHPAILRLLVEEGFGLECVSIGELEHVFAAVPGLEPARVLFTPSFAPRVEYARARELGVRMTVDSAYPLIHWPEIFRGAELVLRIDPGFGSGHHEKVRTGGKGAKFGLPASGLAPVLEAAREAGARITGLHAHIGSGVFDAGHWRTVYAQLAAIADGIGSIESIDVGGGLGVPYEPDAPDFDLAGYAAALAELKQAYPQYALWIEPGRFLVAEAGVLLTRVTQVVEKSGVRRVGLAAGMNALMRPALYGAYHEIVNLSRLDAAPGAPADVVGPICESSDVLGRRRRLPDATAEDDVVLIATAGAYGAVMANTYNLRPLPSEDVLDD</sequence>
<evidence type="ECO:0000313" key="17">
    <source>
        <dbReference type="Proteomes" id="UP000199603"/>
    </source>
</evidence>
<keyword evidence="17" id="KW-1185">Reference proteome</keyword>
<keyword evidence="6" id="KW-0210">Decarboxylase</keyword>
<dbReference type="UniPathway" id="UPA00050">
    <property type="reaction ID" value="UER00461"/>
</dbReference>
<dbReference type="EMBL" id="FNAG01000007">
    <property type="protein sequence ID" value="SDD78499.1"/>
    <property type="molecule type" value="Genomic_DNA"/>
</dbReference>
<dbReference type="Pfam" id="PF00696">
    <property type="entry name" value="AA_kinase"/>
    <property type="match status" value="1"/>
</dbReference>
<evidence type="ECO:0000256" key="12">
    <source>
        <dbReference type="RuleBase" id="RU004249"/>
    </source>
</evidence>
<dbReference type="InterPro" id="IPR001048">
    <property type="entry name" value="Asp/Glu/Uridylate_kinase"/>
</dbReference>
<dbReference type="InterPro" id="IPR042199">
    <property type="entry name" value="AsparK_Bifunc_asparK/hSer_DH"/>
</dbReference>
<dbReference type="UniPathway" id="UPA00051">
    <property type="reaction ID" value="UER00462"/>
</dbReference>
<dbReference type="PRINTS" id="PR01179">
    <property type="entry name" value="ODADCRBXLASE"/>
</dbReference>
<proteinExistence type="predicted"/>
<feature type="active site" description="Proton donor" evidence="11">
    <location>
        <position position="845"/>
    </location>
</feature>
<dbReference type="PRINTS" id="PR01181">
    <property type="entry name" value="DAPDCRBXLASE"/>
</dbReference>
<dbReference type="InterPro" id="IPR029066">
    <property type="entry name" value="PLP-binding_barrel"/>
</dbReference>
<comment type="cofactor">
    <cofactor evidence="1 11">
        <name>pyridoxal 5'-phosphate</name>
        <dbReference type="ChEBI" id="CHEBI:597326"/>
    </cofactor>
</comment>
<dbReference type="InterPro" id="IPR045865">
    <property type="entry name" value="ACT-like_dom_sf"/>
</dbReference>
<evidence type="ECO:0000256" key="7">
    <source>
        <dbReference type="ARBA" id="ARBA00022840"/>
    </source>
</evidence>
<dbReference type="PROSITE" id="PS00324">
    <property type="entry name" value="ASPARTOKINASE"/>
    <property type="match status" value="1"/>
</dbReference>
<dbReference type="SUPFAM" id="SSF50621">
    <property type="entry name" value="Alanine racemase C-terminal domain-like"/>
    <property type="match status" value="1"/>
</dbReference>
<dbReference type="Gene3D" id="3.30.70.260">
    <property type="match status" value="2"/>
</dbReference>
<evidence type="ECO:0000256" key="4">
    <source>
        <dbReference type="ARBA" id="ARBA00022741"/>
    </source>
</evidence>
<keyword evidence="4" id="KW-0547">Nucleotide-binding</keyword>
<dbReference type="Pfam" id="PF02784">
    <property type="entry name" value="Orn_Arg_deC_N"/>
    <property type="match status" value="1"/>
</dbReference>
<gene>
    <name evidence="16" type="ORF">SAMN04488509_10727</name>
</gene>
<dbReference type="InterPro" id="IPR018042">
    <property type="entry name" value="Aspartate_kinase_CS"/>
</dbReference>
<protein>
    <recommendedName>
        <fullName evidence="10">Diaminopimelate decarboxylase</fullName>
        <ecNumber evidence="10">4.1.1.20</ecNumber>
    </recommendedName>
</protein>
<organism evidence="16 17">
    <name type="scientific">Aquimonas voraii</name>
    <dbReference type="NCBI Taxonomy" id="265719"/>
    <lineage>
        <taxon>Bacteria</taxon>
        <taxon>Pseudomonadati</taxon>
        <taxon>Pseudomonadota</taxon>
        <taxon>Gammaproteobacteria</taxon>
        <taxon>Lysobacterales</taxon>
        <taxon>Lysobacteraceae</taxon>
        <taxon>Aquimonas</taxon>
    </lineage>
</organism>
<keyword evidence="3" id="KW-0808">Transferase</keyword>
<keyword evidence="12" id="KW-0028">Amino-acid biosynthesis</keyword>
<evidence type="ECO:0000256" key="3">
    <source>
        <dbReference type="ARBA" id="ARBA00022679"/>
    </source>
</evidence>
<dbReference type="FunFam" id="3.20.20.10:FF:000008">
    <property type="entry name" value="Ornithine decarboxylase"/>
    <property type="match status" value="1"/>
</dbReference>
<comment type="pathway">
    <text evidence="2 12">Amino-acid biosynthesis; L-lysine biosynthesis via DAP pathway; (S)-tetrahydrodipicolinate from L-aspartate: step 1/4.</text>
</comment>
<dbReference type="Gene3D" id="3.40.1160.10">
    <property type="entry name" value="Acetylglutamate kinase-like"/>
    <property type="match status" value="1"/>
</dbReference>
<dbReference type="SUPFAM" id="SSF53633">
    <property type="entry name" value="Carbamate kinase-like"/>
    <property type="match status" value="1"/>
</dbReference>
<dbReference type="STRING" id="265719.SAMN04488509_10727"/>
<feature type="region of interest" description="Disordered" evidence="13">
    <location>
        <begin position="1"/>
        <end position="38"/>
    </location>
</feature>
<dbReference type="PANTHER" id="PTHR43727:SF2">
    <property type="entry name" value="GROUP IV DECARBOXYLASE"/>
    <property type="match status" value="1"/>
</dbReference>
<dbReference type="GO" id="GO:0008836">
    <property type="term" value="F:diaminopimelate decarboxylase activity"/>
    <property type="evidence" value="ECO:0007669"/>
    <property type="project" value="UniProtKB-UniRule"/>
</dbReference>
<keyword evidence="9" id="KW-0456">Lyase</keyword>
<feature type="compositionally biased region" description="Low complexity" evidence="13">
    <location>
        <begin position="28"/>
        <end position="38"/>
    </location>
</feature>
<comment type="pathway">
    <text evidence="12">Amino-acid biosynthesis; L-methionine biosynthesis via de novo pathway; L-homoserine from L-aspartate: step 1/3.</text>
</comment>
<dbReference type="InterPro" id="IPR022644">
    <property type="entry name" value="De-COase2_N"/>
</dbReference>
<dbReference type="InterPro" id="IPR036393">
    <property type="entry name" value="AceGlu_kinase-like_sf"/>
</dbReference>
<dbReference type="EC" id="4.1.1.20" evidence="10"/>
<dbReference type="NCBIfam" id="NF006515">
    <property type="entry name" value="PRK08961.1"/>
    <property type="match status" value="1"/>
</dbReference>
<feature type="domain" description="Orn/DAP/Arg decarboxylase 2 N-terminal" evidence="15">
    <location>
        <begin position="562"/>
        <end position="782"/>
    </location>
</feature>
<evidence type="ECO:0000256" key="2">
    <source>
        <dbReference type="ARBA" id="ARBA00004766"/>
    </source>
</evidence>